<dbReference type="AlphaFoldDB" id="A0AAV5W4A3"/>
<organism evidence="2 3">
    <name type="scientific">Pristionchus fissidentatus</name>
    <dbReference type="NCBI Taxonomy" id="1538716"/>
    <lineage>
        <taxon>Eukaryota</taxon>
        <taxon>Metazoa</taxon>
        <taxon>Ecdysozoa</taxon>
        <taxon>Nematoda</taxon>
        <taxon>Chromadorea</taxon>
        <taxon>Rhabditida</taxon>
        <taxon>Rhabditina</taxon>
        <taxon>Diplogasteromorpha</taxon>
        <taxon>Diplogasteroidea</taxon>
        <taxon>Neodiplogasteridae</taxon>
        <taxon>Pristionchus</taxon>
    </lineage>
</organism>
<name>A0AAV5W4A3_9BILA</name>
<dbReference type="Pfam" id="PF00646">
    <property type="entry name" value="F-box"/>
    <property type="match status" value="1"/>
</dbReference>
<dbReference type="SUPFAM" id="SSF81383">
    <property type="entry name" value="F-box domain"/>
    <property type="match status" value="1"/>
</dbReference>
<keyword evidence="3" id="KW-1185">Reference proteome</keyword>
<dbReference type="InterPro" id="IPR001810">
    <property type="entry name" value="F-box_dom"/>
</dbReference>
<accession>A0AAV5W4A3</accession>
<dbReference type="EMBL" id="BTSY01000005">
    <property type="protein sequence ID" value="GMT26647.1"/>
    <property type="molecule type" value="Genomic_DNA"/>
</dbReference>
<gene>
    <name evidence="2" type="ORF">PFISCL1PPCAC_17944</name>
</gene>
<proteinExistence type="predicted"/>
<dbReference type="PROSITE" id="PS50181">
    <property type="entry name" value="FBOX"/>
    <property type="match status" value="1"/>
</dbReference>
<feature type="non-terminal residue" evidence="2">
    <location>
        <position position="1"/>
    </location>
</feature>
<reference evidence="2" key="1">
    <citation type="submission" date="2023-10" db="EMBL/GenBank/DDBJ databases">
        <title>Genome assembly of Pristionchus species.</title>
        <authorList>
            <person name="Yoshida K."/>
            <person name="Sommer R.J."/>
        </authorList>
    </citation>
    <scope>NUCLEOTIDE SEQUENCE</scope>
    <source>
        <strain evidence="2">RS5133</strain>
    </source>
</reference>
<protein>
    <recommendedName>
        <fullName evidence="1">F-box domain-containing protein</fullName>
    </recommendedName>
</protein>
<feature type="domain" description="F-box" evidence="1">
    <location>
        <begin position="25"/>
        <end position="72"/>
    </location>
</feature>
<sequence>QRASLLPEELVPVRVGSISKEGIPRTSLECLPKKVLYRIFSSLSIEDRHALCQCSATMKDAIEHSDVVASEAALWFDWHGTNIVRLSVAGSYIEASYNDPESIQVFMKDQNRFFHKIRADVLEIRCASEDFSYAILSLLADRIDFRSIDIQLYGRVQKSLIRFIKGRKLCSVNLTVRECLISTIMETILQLPTISGLSVKEVEADEVFDDGQLIKILQKQHGNMRLPVDLADPATISRAI</sequence>
<evidence type="ECO:0000259" key="1">
    <source>
        <dbReference type="PROSITE" id="PS50181"/>
    </source>
</evidence>
<feature type="non-terminal residue" evidence="2">
    <location>
        <position position="240"/>
    </location>
</feature>
<comment type="caution">
    <text evidence="2">The sequence shown here is derived from an EMBL/GenBank/DDBJ whole genome shotgun (WGS) entry which is preliminary data.</text>
</comment>
<dbReference type="Proteomes" id="UP001432322">
    <property type="component" value="Unassembled WGS sequence"/>
</dbReference>
<evidence type="ECO:0000313" key="3">
    <source>
        <dbReference type="Proteomes" id="UP001432322"/>
    </source>
</evidence>
<dbReference type="InterPro" id="IPR036047">
    <property type="entry name" value="F-box-like_dom_sf"/>
</dbReference>
<evidence type="ECO:0000313" key="2">
    <source>
        <dbReference type="EMBL" id="GMT26647.1"/>
    </source>
</evidence>